<dbReference type="InterPro" id="IPR045272">
    <property type="entry name" value="ANXUR1/2-like"/>
</dbReference>
<evidence type="ECO:0000256" key="9">
    <source>
        <dbReference type="PROSITE-ProRule" id="PRU10141"/>
    </source>
</evidence>
<dbReference type="InterPro" id="IPR000719">
    <property type="entry name" value="Prot_kinase_dom"/>
</dbReference>
<protein>
    <recommendedName>
        <fullName evidence="1">non-specific serine/threonine protein kinase</fullName>
        <ecNumber evidence="1">2.7.11.1</ecNumber>
    </recommendedName>
</protein>
<evidence type="ECO:0000256" key="5">
    <source>
        <dbReference type="ARBA" id="ARBA00022777"/>
    </source>
</evidence>
<dbReference type="Pfam" id="PF07714">
    <property type="entry name" value="PK_Tyr_Ser-Thr"/>
    <property type="match status" value="1"/>
</dbReference>
<feature type="binding site" evidence="9">
    <location>
        <position position="55"/>
    </location>
    <ligand>
        <name>ATP</name>
        <dbReference type="ChEBI" id="CHEBI:30616"/>
    </ligand>
</feature>
<dbReference type="SUPFAM" id="SSF56112">
    <property type="entry name" value="Protein kinase-like (PK-like)"/>
    <property type="match status" value="2"/>
</dbReference>
<evidence type="ECO:0000256" key="8">
    <source>
        <dbReference type="ARBA" id="ARBA00048679"/>
    </source>
</evidence>
<evidence type="ECO:0000313" key="12">
    <source>
        <dbReference type="Proteomes" id="UP001454036"/>
    </source>
</evidence>
<dbReference type="AlphaFoldDB" id="A0AAV3RLF8"/>
<keyword evidence="6 9" id="KW-0067">ATP-binding</keyword>
<keyword evidence="2" id="KW-0723">Serine/threonine-protein kinase</keyword>
<keyword evidence="3" id="KW-0808">Transferase</keyword>
<accession>A0AAV3RLF8</accession>
<feature type="domain" description="Protein kinase" evidence="10">
    <location>
        <begin position="357"/>
        <end position="530"/>
    </location>
</feature>
<keyword evidence="12" id="KW-1185">Reference proteome</keyword>
<keyword evidence="4 9" id="KW-0547">Nucleotide-binding</keyword>
<comment type="caution">
    <text evidence="11">The sequence shown here is derived from an EMBL/GenBank/DDBJ whole genome shotgun (WGS) entry which is preliminary data.</text>
</comment>
<evidence type="ECO:0000256" key="7">
    <source>
        <dbReference type="ARBA" id="ARBA00047899"/>
    </source>
</evidence>
<name>A0AAV3RLF8_LITER</name>
<comment type="catalytic activity">
    <reaction evidence="8">
        <text>L-seryl-[protein] + ATP = O-phospho-L-seryl-[protein] + ADP + H(+)</text>
        <dbReference type="Rhea" id="RHEA:17989"/>
        <dbReference type="Rhea" id="RHEA-COMP:9863"/>
        <dbReference type="Rhea" id="RHEA-COMP:11604"/>
        <dbReference type="ChEBI" id="CHEBI:15378"/>
        <dbReference type="ChEBI" id="CHEBI:29999"/>
        <dbReference type="ChEBI" id="CHEBI:30616"/>
        <dbReference type="ChEBI" id="CHEBI:83421"/>
        <dbReference type="ChEBI" id="CHEBI:456216"/>
        <dbReference type="EC" id="2.7.11.1"/>
    </reaction>
</comment>
<dbReference type="Pfam" id="PF00069">
    <property type="entry name" value="Pkinase"/>
    <property type="match status" value="1"/>
</dbReference>
<dbReference type="Proteomes" id="UP001454036">
    <property type="component" value="Unassembled WGS sequence"/>
</dbReference>
<reference evidence="11 12" key="1">
    <citation type="submission" date="2024-01" db="EMBL/GenBank/DDBJ databases">
        <title>The complete chloroplast genome sequence of Lithospermum erythrorhizon: insights into the phylogenetic relationship among Boraginaceae species and the maternal lineages of purple gromwells.</title>
        <authorList>
            <person name="Okada T."/>
            <person name="Watanabe K."/>
        </authorList>
    </citation>
    <scope>NUCLEOTIDE SEQUENCE [LARGE SCALE GENOMIC DNA]</scope>
</reference>
<evidence type="ECO:0000259" key="10">
    <source>
        <dbReference type="PROSITE" id="PS50011"/>
    </source>
</evidence>
<gene>
    <name evidence="11" type="ORF">LIER_29983</name>
</gene>
<keyword evidence="5" id="KW-0418">Kinase</keyword>
<dbReference type="GO" id="GO:0004674">
    <property type="term" value="F:protein serine/threonine kinase activity"/>
    <property type="evidence" value="ECO:0007669"/>
    <property type="project" value="UniProtKB-KW"/>
</dbReference>
<sequence>MSISWKDEQICQQFSLDEIKTATGNFDENLIIGKGGFGLVYIGSINNAAEVVAMKRLSLGSSQGETEFLREIETLSKLQHDHLVRLKGYCNESPEMILVYEYMPNGTLADHLYKKGDLGSTSADGDNQQSGLSWEKRLNICIGAARGLDYLHRESVPGIIHRDIKDSNILLDGNFVAKIADFGLAKLVKTSSESHTTIVSSTGVKGMFGYLDPEYFYSQRLEPAVDRKAAEDQRSLAKWSQNCIQKNKIDQIIDPYLAGKISSMSLKQFVKVTQKCLRRQSEQRPTMEEVVLGLELALKKQPTPGSSSKQSNGRSSLTQMLVKLQIVLPKRQPAIADTEKLCQRFSLYGIKTATQNFSEELIIGQGDLGTVYIGRLNSGSEVAIRKTNHGVTEFWRDFDLLFQLQHDHVISLKGYCNESTKLVLVYEHMSKATLKKHLCKLGDKQQARLTWEQLLHVCICAASGFNLLHRVREPESEHRPTMEEVVARLELALEFQLNSSPPTKGEYHQWSDFFDEDVYSSDLNDEYVNV</sequence>
<dbReference type="InterPro" id="IPR011009">
    <property type="entry name" value="Kinase-like_dom_sf"/>
</dbReference>
<dbReference type="Gene3D" id="1.10.510.10">
    <property type="entry name" value="Transferase(Phosphotransferase) domain 1"/>
    <property type="match status" value="2"/>
</dbReference>
<evidence type="ECO:0000256" key="2">
    <source>
        <dbReference type="ARBA" id="ARBA00022527"/>
    </source>
</evidence>
<dbReference type="SMART" id="SM00220">
    <property type="entry name" value="S_TKc"/>
    <property type="match status" value="1"/>
</dbReference>
<proteinExistence type="predicted"/>
<dbReference type="InterPro" id="IPR008271">
    <property type="entry name" value="Ser/Thr_kinase_AS"/>
</dbReference>
<dbReference type="PROSITE" id="PS00108">
    <property type="entry name" value="PROTEIN_KINASE_ST"/>
    <property type="match status" value="1"/>
</dbReference>
<feature type="domain" description="Protein kinase" evidence="10">
    <location>
        <begin position="26"/>
        <end position="298"/>
    </location>
</feature>
<dbReference type="InterPro" id="IPR001245">
    <property type="entry name" value="Ser-Thr/Tyr_kinase_cat_dom"/>
</dbReference>
<dbReference type="GO" id="GO:0005886">
    <property type="term" value="C:plasma membrane"/>
    <property type="evidence" value="ECO:0007669"/>
    <property type="project" value="TreeGrafter"/>
</dbReference>
<evidence type="ECO:0000256" key="6">
    <source>
        <dbReference type="ARBA" id="ARBA00022840"/>
    </source>
</evidence>
<dbReference type="PANTHER" id="PTHR27003:SF467">
    <property type="entry name" value="PROTEIN KINASE DOMAIN-CONTAINING PROTEIN"/>
    <property type="match status" value="1"/>
</dbReference>
<dbReference type="Gene3D" id="3.30.200.20">
    <property type="entry name" value="Phosphorylase Kinase, domain 1"/>
    <property type="match status" value="1"/>
</dbReference>
<evidence type="ECO:0000256" key="3">
    <source>
        <dbReference type="ARBA" id="ARBA00022679"/>
    </source>
</evidence>
<comment type="catalytic activity">
    <reaction evidence="7">
        <text>L-threonyl-[protein] + ATP = O-phospho-L-threonyl-[protein] + ADP + H(+)</text>
        <dbReference type="Rhea" id="RHEA:46608"/>
        <dbReference type="Rhea" id="RHEA-COMP:11060"/>
        <dbReference type="Rhea" id="RHEA-COMP:11605"/>
        <dbReference type="ChEBI" id="CHEBI:15378"/>
        <dbReference type="ChEBI" id="CHEBI:30013"/>
        <dbReference type="ChEBI" id="CHEBI:30616"/>
        <dbReference type="ChEBI" id="CHEBI:61977"/>
        <dbReference type="ChEBI" id="CHEBI:456216"/>
        <dbReference type="EC" id="2.7.11.1"/>
    </reaction>
</comment>
<dbReference type="PROSITE" id="PS00107">
    <property type="entry name" value="PROTEIN_KINASE_ATP"/>
    <property type="match status" value="1"/>
</dbReference>
<organism evidence="11 12">
    <name type="scientific">Lithospermum erythrorhizon</name>
    <name type="common">Purple gromwell</name>
    <name type="synonym">Lithospermum officinale var. erythrorhizon</name>
    <dbReference type="NCBI Taxonomy" id="34254"/>
    <lineage>
        <taxon>Eukaryota</taxon>
        <taxon>Viridiplantae</taxon>
        <taxon>Streptophyta</taxon>
        <taxon>Embryophyta</taxon>
        <taxon>Tracheophyta</taxon>
        <taxon>Spermatophyta</taxon>
        <taxon>Magnoliopsida</taxon>
        <taxon>eudicotyledons</taxon>
        <taxon>Gunneridae</taxon>
        <taxon>Pentapetalae</taxon>
        <taxon>asterids</taxon>
        <taxon>lamiids</taxon>
        <taxon>Boraginales</taxon>
        <taxon>Boraginaceae</taxon>
        <taxon>Boraginoideae</taxon>
        <taxon>Lithospermeae</taxon>
        <taxon>Lithospermum</taxon>
    </lineage>
</organism>
<evidence type="ECO:0000256" key="1">
    <source>
        <dbReference type="ARBA" id="ARBA00012513"/>
    </source>
</evidence>
<evidence type="ECO:0000256" key="4">
    <source>
        <dbReference type="ARBA" id="ARBA00022741"/>
    </source>
</evidence>
<evidence type="ECO:0000313" key="11">
    <source>
        <dbReference type="EMBL" id="GAA0179506.1"/>
    </source>
</evidence>
<dbReference type="GO" id="GO:0004714">
    <property type="term" value="F:transmembrane receptor protein tyrosine kinase activity"/>
    <property type="evidence" value="ECO:0007669"/>
    <property type="project" value="InterPro"/>
</dbReference>
<dbReference type="FunFam" id="3.30.200.20:FF:000039">
    <property type="entry name" value="receptor-like protein kinase FERONIA"/>
    <property type="match status" value="1"/>
</dbReference>
<dbReference type="EMBL" id="BAABME010010521">
    <property type="protein sequence ID" value="GAA0179506.1"/>
    <property type="molecule type" value="Genomic_DNA"/>
</dbReference>
<dbReference type="FunFam" id="1.10.510.10:FF:001023">
    <property type="entry name" value="Os07g0541700 protein"/>
    <property type="match status" value="1"/>
</dbReference>
<dbReference type="GO" id="GO:0005524">
    <property type="term" value="F:ATP binding"/>
    <property type="evidence" value="ECO:0007669"/>
    <property type="project" value="UniProtKB-UniRule"/>
</dbReference>
<dbReference type="InterPro" id="IPR017441">
    <property type="entry name" value="Protein_kinase_ATP_BS"/>
</dbReference>
<dbReference type="GO" id="GO:0009506">
    <property type="term" value="C:plasmodesma"/>
    <property type="evidence" value="ECO:0007669"/>
    <property type="project" value="TreeGrafter"/>
</dbReference>
<dbReference type="EC" id="2.7.11.1" evidence="1"/>
<dbReference type="PANTHER" id="PTHR27003">
    <property type="entry name" value="OS07G0166700 PROTEIN"/>
    <property type="match status" value="1"/>
</dbReference>
<dbReference type="PROSITE" id="PS50011">
    <property type="entry name" value="PROTEIN_KINASE_DOM"/>
    <property type="match status" value="2"/>
</dbReference>